<dbReference type="EMBL" id="JAINUL010000001">
    <property type="protein sequence ID" value="MCC0093748.1"/>
    <property type="molecule type" value="Genomic_DNA"/>
</dbReference>
<gene>
    <name evidence="3" type="ORF">K7B10_02870</name>
</gene>
<sequence>MRKFLGAAAGAAAGAALVVLGVGPGASVAATPPAGTNLQVLSWNMCDVVRWGGCAERQTDAKVALLKQQVQQRYVQAMLLQEVCQSTLRKLTAELGPAWSVSFQPYHWSQRGVITTVSPCETKPGTSEPLDPNDDVGTAIVVKAGLSAPLKYPVVQPSTALVPPFHCATADYFEVRLCAVHSPRELSEEDPDYPGLDYRDDYQLAVSDIVEDSPKVVFGGDFNTLPPDAGAKYAKVWKPADLYSAFKECDQKNFPGRTGTATHSSNTKLDYLFSNLKPRSCFVEPTAPEGQKNLSDHRFLVYSVEVAPSA</sequence>
<feature type="chain" id="PRO_5046977746" evidence="1">
    <location>
        <begin position="30"/>
        <end position="310"/>
    </location>
</feature>
<dbReference type="RefSeq" id="WP_229334378.1">
    <property type="nucleotide sequence ID" value="NZ_JAINUL010000001.1"/>
</dbReference>
<proteinExistence type="predicted"/>
<evidence type="ECO:0000256" key="1">
    <source>
        <dbReference type="SAM" id="SignalP"/>
    </source>
</evidence>
<dbReference type="Proteomes" id="UP001520654">
    <property type="component" value="Unassembled WGS sequence"/>
</dbReference>
<protein>
    <submittedName>
        <fullName evidence="3">Endonuclease/exonuclease/phosphatase family protein</fullName>
    </submittedName>
</protein>
<comment type="caution">
    <text evidence="3">The sequence shown here is derived from an EMBL/GenBank/DDBJ whole genome shotgun (WGS) entry which is preliminary data.</text>
</comment>
<keyword evidence="3" id="KW-0255">Endonuclease</keyword>
<accession>A0ABS8DYH8</accession>
<dbReference type="InterPro" id="IPR036691">
    <property type="entry name" value="Endo/exonu/phosph_ase_sf"/>
</dbReference>
<dbReference type="Gene3D" id="3.60.10.10">
    <property type="entry name" value="Endonuclease/exonuclease/phosphatase"/>
    <property type="match status" value="1"/>
</dbReference>
<keyword evidence="3" id="KW-0540">Nuclease</keyword>
<organism evidence="3 4">
    <name type="scientific">Streptomyces flavotricini</name>
    <dbReference type="NCBI Taxonomy" id="66888"/>
    <lineage>
        <taxon>Bacteria</taxon>
        <taxon>Bacillati</taxon>
        <taxon>Actinomycetota</taxon>
        <taxon>Actinomycetes</taxon>
        <taxon>Kitasatosporales</taxon>
        <taxon>Streptomycetaceae</taxon>
        <taxon>Streptomyces</taxon>
    </lineage>
</organism>
<evidence type="ECO:0000259" key="2">
    <source>
        <dbReference type="Pfam" id="PF03372"/>
    </source>
</evidence>
<dbReference type="InterPro" id="IPR005135">
    <property type="entry name" value="Endo/exonuclease/phosphatase"/>
</dbReference>
<keyword evidence="1" id="KW-0732">Signal</keyword>
<evidence type="ECO:0000313" key="3">
    <source>
        <dbReference type="EMBL" id="MCC0093748.1"/>
    </source>
</evidence>
<dbReference type="SUPFAM" id="SSF56219">
    <property type="entry name" value="DNase I-like"/>
    <property type="match status" value="1"/>
</dbReference>
<keyword evidence="4" id="KW-1185">Reference proteome</keyword>
<evidence type="ECO:0000313" key="4">
    <source>
        <dbReference type="Proteomes" id="UP001520654"/>
    </source>
</evidence>
<dbReference type="GO" id="GO:0004519">
    <property type="term" value="F:endonuclease activity"/>
    <property type="evidence" value="ECO:0007669"/>
    <property type="project" value="UniProtKB-KW"/>
</dbReference>
<feature type="domain" description="Endonuclease/exonuclease/phosphatase" evidence="2">
    <location>
        <begin position="53"/>
        <end position="297"/>
    </location>
</feature>
<name>A0ABS8DYH8_9ACTN</name>
<dbReference type="Pfam" id="PF03372">
    <property type="entry name" value="Exo_endo_phos"/>
    <property type="match status" value="1"/>
</dbReference>
<keyword evidence="3" id="KW-0378">Hydrolase</keyword>
<reference evidence="3 4" key="1">
    <citation type="submission" date="2021-08" db="EMBL/GenBank/DDBJ databases">
        <title>Genomic Architecture of Streptomyces flavotricini NGL1 and Streptomyces erythrochromogenes HMS4 With Differential Plant Beneficial attributes and laccase production capabilities.</title>
        <authorList>
            <person name="Salwan R."/>
            <person name="Kaur R."/>
            <person name="Sharma V."/>
        </authorList>
    </citation>
    <scope>NUCLEOTIDE SEQUENCE [LARGE SCALE GENOMIC DNA]</scope>
    <source>
        <strain evidence="3 4">NGL1</strain>
    </source>
</reference>
<feature type="signal peptide" evidence="1">
    <location>
        <begin position="1"/>
        <end position="29"/>
    </location>
</feature>